<evidence type="ECO:0000259" key="1">
    <source>
        <dbReference type="PROSITE" id="PS50075"/>
    </source>
</evidence>
<sequence length="780" mass="90004">MSPYLQPSLIGQEGELLVGGVGVFAGYFGRDDLTAKALVEIDDQLFYRTGDLVTMDDNGLLHYQGRKDHQIKLHGQRIELGEIERCLLSITSISACVVIKWNDDYLVAYIQSSHTNEEELRQHCQSHLPPHMIPSIFIILDQLPLNQNEKIDRKLLPPPHFSSTNLTNSIELLLPTNDIEVTIHHIWCEILKQNQISTDTNIFTVGGHSLLVMQLFHRYKIEFHLETHTLSVSNLFQHPTIRHHAQLIQQSLNITHSLDDYPWSSLYLIQARASFAQQRIYLDEQIRFSSNQTTMNNMYVIPLLYRISSMNNHISTSRLQHAFQSIMRKHQILRTALHIDGTNSNIIQHCLDANIIFNDDMQSYGLTIVNIYNEGHRHMNEMVKEILNQADLFDLSKGRVIRCHILRHYHQSQDSISHENDDLLSENDHILISIHHAMFDGASTSIFLGDLSLAYQSDGSLFMDENTLNYIDYSVHEHVMNMSLSREFWQLELKGYSIARQLSLPIDRQRSSTNQQGSGLASSAQITFDDEICTSFLNYASSHHLTLFQLGLAALYVFLFRLTHDETDLCIGSINANRYRSELVNMIGMFVSTLPYRMQLDPHWSFDEVVKYVREKCLSILEHSHYPLQHILADSHLTQSNISFLETMFSVISVSSEDDQLNLDTDNLEQLPLAQSYEIAKFDFMLTFLYDSSSQNNKLSCVLACSRDIFDEKTVAILCQRLEHLSKRIFSWNQPVNELDRISTSISKLDLILPEEADEIDYSMFYRQSNIIMEGMFFWD</sequence>
<gene>
    <name evidence="2" type="ORF">BJG266_LOCUS37490</name>
    <name evidence="3" type="ORF">QVE165_LOCUS54388</name>
</gene>
<dbReference type="GO" id="GO:0044550">
    <property type="term" value="P:secondary metabolite biosynthetic process"/>
    <property type="evidence" value="ECO:0007669"/>
    <property type="project" value="TreeGrafter"/>
</dbReference>
<dbReference type="InterPro" id="IPR001242">
    <property type="entry name" value="Condensation_dom"/>
</dbReference>
<dbReference type="InterPro" id="IPR042099">
    <property type="entry name" value="ANL_N_sf"/>
</dbReference>
<dbReference type="SUPFAM" id="SSF47336">
    <property type="entry name" value="ACP-like"/>
    <property type="match status" value="1"/>
</dbReference>
<dbReference type="GO" id="GO:0005737">
    <property type="term" value="C:cytoplasm"/>
    <property type="evidence" value="ECO:0007669"/>
    <property type="project" value="TreeGrafter"/>
</dbReference>
<dbReference type="Gene3D" id="3.30.300.30">
    <property type="match status" value="1"/>
</dbReference>
<dbReference type="PANTHER" id="PTHR45527">
    <property type="entry name" value="NONRIBOSOMAL PEPTIDE SYNTHETASE"/>
    <property type="match status" value="1"/>
</dbReference>
<dbReference type="SUPFAM" id="SSF56801">
    <property type="entry name" value="Acetyl-CoA synthetase-like"/>
    <property type="match status" value="1"/>
</dbReference>
<reference evidence="3" key="1">
    <citation type="submission" date="2021-02" db="EMBL/GenBank/DDBJ databases">
        <authorList>
            <person name="Nowell W R."/>
        </authorList>
    </citation>
    <scope>NUCLEOTIDE SEQUENCE</scope>
</reference>
<dbReference type="Gene3D" id="1.10.1200.10">
    <property type="entry name" value="ACP-like"/>
    <property type="match status" value="1"/>
</dbReference>
<dbReference type="Pfam" id="PF00550">
    <property type="entry name" value="PP-binding"/>
    <property type="match status" value="1"/>
</dbReference>
<dbReference type="SUPFAM" id="SSF52777">
    <property type="entry name" value="CoA-dependent acyltransferases"/>
    <property type="match status" value="2"/>
</dbReference>
<protein>
    <recommendedName>
        <fullName evidence="1">Carrier domain-containing protein</fullName>
    </recommendedName>
</protein>
<evidence type="ECO:0000313" key="2">
    <source>
        <dbReference type="EMBL" id="CAF1397974.1"/>
    </source>
</evidence>
<dbReference type="Gene3D" id="3.30.559.30">
    <property type="entry name" value="Nonribosomal peptide synthetase, condensation domain"/>
    <property type="match status" value="1"/>
</dbReference>
<dbReference type="OrthoDB" id="329835at2759"/>
<proteinExistence type="predicted"/>
<dbReference type="GO" id="GO:0003824">
    <property type="term" value="F:catalytic activity"/>
    <property type="evidence" value="ECO:0007669"/>
    <property type="project" value="InterPro"/>
</dbReference>
<dbReference type="Gene3D" id="3.30.559.10">
    <property type="entry name" value="Chloramphenicol acetyltransferase-like domain"/>
    <property type="match status" value="1"/>
</dbReference>
<comment type="caution">
    <text evidence="3">The sequence shown here is derived from an EMBL/GenBank/DDBJ whole genome shotgun (WGS) entry which is preliminary data.</text>
</comment>
<dbReference type="Pfam" id="PF13193">
    <property type="entry name" value="AMP-binding_C"/>
    <property type="match status" value="1"/>
</dbReference>
<dbReference type="InterPro" id="IPR023213">
    <property type="entry name" value="CAT-like_dom_sf"/>
</dbReference>
<feature type="domain" description="Carrier" evidence="1">
    <location>
        <begin position="174"/>
        <end position="252"/>
    </location>
</feature>
<name>A0A816BS71_9BILA</name>
<dbReference type="InterPro" id="IPR045851">
    <property type="entry name" value="AMP-bd_C_sf"/>
</dbReference>
<organism evidence="3 4">
    <name type="scientific">Adineta steineri</name>
    <dbReference type="NCBI Taxonomy" id="433720"/>
    <lineage>
        <taxon>Eukaryota</taxon>
        <taxon>Metazoa</taxon>
        <taxon>Spiralia</taxon>
        <taxon>Gnathifera</taxon>
        <taxon>Rotifera</taxon>
        <taxon>Eurotatoria</taxon>
        <taxon>Bdelloidea</taxon>
        <taxon>Adinetida</taxon>
        <taxon>Adinetidae</taxon>
        <taxon>Adineta</taxon>
    </lineage>
</organism>
<dbReference type="GO" id="GO:0031177">
    <property type="term" value="F:phosphopantetheine binding"/>
    <property type="evidence" value="ECO:0007669"/>
    <property type="project" value="TreeGrafter"/>
</dbReference>
<dbReference type="EMBL" id="CAJNOM010001579">
    <property type="protein sequence ID" value="CAF1613192.1"/>
    <property type="molecule type" value="Genomic_DNA"/>
</dbReference>
<dbReference type="PROSITE" id="PS50075">
    <property type="entry name" value="CARRIER"/>
    <property type="match status" value="1"/>
</dbReference>
<dbReference type="AlphaFoldDB" id="A0A816BS71"/>
<dbReference type="Pfam" id="PF00668">
    <property type="entry name" value="Condensation"/>
    <property type="match status" value="1"/>
</dbReference>
<dbReference type="InterPro" id="IPR025110">
    <property type="entry name" value="AMP-bd_C"/>
</dbReference>
<dbReference type="Proteomes" id="UP000663832">
    <property type="component" value="Unassembled WGS sequence"/>
</dbReference>
<keyword evidence="4" id="KW-1185">Reference proteome</keyword>
<dbReference type="PANTHER" id="PTHR45527:SF1">
    <property type="entry name" value="FATTY ACID SYNTHASE"/>
    <property type="match status" value="1"/>
</dbReference>
<dbReference type="Gene3D" id="3.40.50.12780">
    <property type="entry name" value="N-terminal domain of ligase-like"/>
    <property type="match status" value="1"/>
</dbReference>
<evidence type="ECO:0000313" key="4">
    <source>
        <dbReference type="Proteomes" id="UP000663832"/>
    </source>
</evidence>
<dbReference type="InterPro" id="IPR009081">
    <property type="entry name" value="PP-bd_ACP"/>
</dbReference>
<dbReference type="GO" id="GO:0043041">
    <property type="term" value="P:amino acid activation for nonribosomal peptide biosynthetic process"/>
    <property type="evidence" value="ECO:0007669"/>
    <property type="project" value="TreeGrafter"/>
</dbReference>
<dbReference type="InterPro" id="IPR036736">
    <property type="entry name" value="ACP-like_sf"/>
</dbReference>
<dbReference type="EMBL" id="CAJNOI010001251">
    <property type="protein sequence ID" value="CAF1397974.1"/>
    <property type="molecule type" value="Genomic_DNA"/>
</dbReference>
<evidence type="ECO:0000313" key="3">
    <source>
        <dbReference type="EMBL" id="CAF1613192.1"/>
    </source>
</evidence>
<accession>A0A816BS71</accession>
<dbReference type="Proteomes" id="UP000663877">
    <property type="component" value="Unassembled WGS sequence"/>
</dbReference>